<protein>
    <recommendedName>
        <fullName evidence="3">Fibronectin type-III domain-containing protein</fullName>
    </recommendedName>
</protein>
<evidence type="ECO:0008006" key="3">
    <source>
        <dbReference type="Google" id="ProtNLM"/>
    </source>
</evidence>
<reference evidence="1 2" key="1">
    <citation type="submission" date="2023-03" db="EMBL/GenBank/DDBJ databases">
        <title>Muricauda XX sp. nov. and Muricauda XXX sp. nov., two novel species isolated from Okinawa Trough.</title>
        <authorList>
            <person name="Cao W."/>
            <person name="Deng X."/>
        </authorList>
    </citation>
    <scope>NUCLEOTIDE SEQUENCE [LARGE SCALE GENOMIC DNA]</scope>
    <source>
        <strain evidence="1 2">334s03</strain>
    </source>
</reference>
<name>A0ABT5Y2Q5_9FLAO</name>
<proteinExistence type="predicted"/>
<dbReference type="Proteomes" id="UP001221366">
    <property type="component" value="Unassembled WGS sequence"/>
</dbReference>
<dbReference type="SUPFAM" id="SSF49265">
    <property type="entry name" value="Fibronectin type III"/>
    <property type="match status" value="1"/>
</dbReference>
<dbReference type="PROSITE" id="PS51257">
    <property type="entry name" value="PROKAR_LIPOPROTEIN"/>
    <property type="match status" value="1"/>
</dbReference>
<dbReference type="InterPro" id="IPR036116">
    <property type="entry name" value="FN3_sf"/>
</dbReference>
<dbReference type="Gene3D" id="2.60.40.10">
    <property type="entry name" value="Immunoglobulins"/>
    <property type="match status" value="1"/>
</dbReference>
<keyword evidence="2" id="KW-1185">Reference proteome</keyword>
<dbReference type="EMBL" id="JARFVB010000013">
    <property type="protein sequence ID" value="MDF0717614.1"/>
    <property type="molecule type" value="Genomic_DNA"/>
</dbReference>
<gene>
    <name evidence="1" type="ORF">PY092_15735</name>
</gene>
<dbReference type="InterPro" id="IPR013783">
    <property type="entry name" value="Ig-like_fold"/>
</dbReference>
<evidence type="ECO:0000313" key="1">
    <source>
        <dbReference type="EMBL" id="MDF0717614.1"/>
    </source>
</evidence>
<sequence>MIRNIIWLSIMVLLISCGGDDGPPPAPEGAELIFPEENSECTTGVEINQSSTQITFRWGASNHTESYSLIVLNLETNVTQTINTESTSASVTVSKGTPYAWSVTSRNTSSDQVASSPTWLFYNAGSQTTYAPFPAQLVSPLSGSTVQKDIANEVLLVWSGADADNDMDTFEVFFSDTNPPTTSIGVTDASTISSTMEMPVSVESGTVYYWRVVATDLEGNASISGVFDFKVL</sequence>
<comment type="caution">
    <text evidence="1">The sequence shown here is derived from an EMBL/GenBank/DDBJ whole genome shotgun (WGS) entry which is preliminary data.</text>
</comment>
<accession>A0ABT5Y2Q5</accession>
<organism evidence="1 2">
    <name type="scientific">Flagellimonas yonaguniensis</name>
    <dbReference type="NCBI Taxonomy" id="3031325"/>
    <lineage>
        <taxon>Bacteria</taxon>
        <taxon>Pseudomonadati</taxon>
        <taxon>Bacteroidota</taxon>
        <taxon>Flavobacteriia</taxon>
        <taxon>Flavobacteriales</taxon>
        <taxon>Flavobacteriaceae</taxon>
        <taxon>Flagellimonas</taxon>
    </lineage>
</organism>
<dbReference type="RefSeq" id="WP_275616764.1">
    <property type="nucleotide sequence ID" value="NZ_JARFVB010000013.1"/>
</dbReference>
<evidence type="ECO:0000313" key="2">
    <source>
        <dbReference type="Proteomes" id="UP001221366"/>
    </source>
</evidence>